<protein>
    <submittedName>
        <fullName evidence="1">Uncharacterized protein</fullName>
    </submittedName>
</protein>
<name>A0A1J0AG75_9CYAN</name>
<gene>
    <name evidence="1" type="ORF">GlitD10_2613</name>
</gene>
<keyword evidence="2" id="KW-1185">Reference proteome</keyword>
<dbReference type="EMBL" id="CP017675">
    <property type="protein sequence ID" value="APB34954.1"/>
    <property type="molecule type" value="Genomic_DNA"/>
</dbReference>
<sequence length="147" mass="16216">MVGRWLTILAIIFGTATPVRAEVLDVPPVDWVRQSQSALTQGDQASSLQFLEQAIRGMSGGQILDLLLQGQRLLRQGRTQDVLALFNVVLPLLQGLMSQIPAESLPNSAETQAMGRVIEPLIKNLPNTPETRPIMDMMQTIFKQLGR</sequence>
<dbReference type="AlphaFoldDB" id="A0A1J0AG75"/>
<accession>A0A1J0AG75</accession>
<evidence type="ECO:0000313" key="2">
    <source>
        <dbReference type="Proteomes" id="UP000180235"/>
    </source>
</evidence>
<reference evidence="1 2" key="1">
    <citation type="submission" date="2016-10" db="EMBL/GenBank/DDBJ databases">
        <title>Description of Gloeomargarita lithophora gen. nov., sp. nov., a thylakoid-bearing basal-branching cyanobacterium with intracellular carbonates, and proposal for Gloeomargaritales ord. nov.</title>
        <authorList>
            <person name="Moreira D."/>
            <person name="Tavera R."/>
            <person name="Benzerara K."/>
            <person name="Skouri-Panet F."/>
            <person name="Couradeau E."/>
            <person name="Gerard E."/>
            <person name="Loussert C."/>
            <person name="Novelo E."/>
            <person name="Zivanovic Y."/>
            <person name="Lopez-Garcia P."/>
        </authorList>
    </citation>
    <scope>NUCLEOTIDE SEQUENCE [LARGE SCALE GENOMIC DNA]</scope>
    <source>
        <strain evidence="1 2">D10</strain>
    </source>
</reference>
<dbReference type="Proteomes" id="UP000180235">
    <property type="component" value="Chromosome"/>
</dbReference>
<organism evidence="1 2">
    <name type="scientific">Gloeomargarita lithophora Alchichica-D10</name>
    <dbReference type="NCBI Taxonomy" id="1188229"/>
    <lineage>
        <taxon>Bacteria</taxon>
        <taxon>Bacillati</taxon>
        <taxon>Cyanobacteriota</taxon>
        <taxon>Cyanophyceae</taxon>
        <taxon>Gloeomargaritales</taxon>
        <taxon>Gloeomargaritaceae</taxon>
        <taxon>Gloeomargarita</taxon>
    </lineage>
</organism>
<dbReference type="STRING" id="1188229.GlitD10_2613"/>
<evidence type="ECO:0000313" key="1">
    <source>
        <dbReference type="EMBL" id="APB34954.1"/>
    </source>
</evidence>
<proteinExistence type="predicted"/>
<dbReference type="KEGG" id="glt:GlitD10_2613"/>
<dbReference type="RefSeq" id="WP_071455320.1">
    <property type="nucleotide sequence ID" value="NZ_CP017675.1"/>
</dbReference>